<dbReference type="Pfam" id="PF03704">
    <property type="entry name" value="BTAD"/>
    <property type="match status" value="1"/>
</dbReference>
<dbReference type="GO" id="GO:0006355">
    <property type="term" value="P:regulation of DNA-templated transcription"/>
    <property type="evidence" value="ECO:0007669"/>
    <property type="project" value="InterPro"/>
</dbReference>
<dbReference type="Gene3D" id="1.10.10.10">
    <property type="entry name" value="Winged helix-like DNA-binding domain superfamily/Winged helix DNA-binding domain"/>
    <property type="match status" value="1"/>
</dbReference>
<dbReference type="InterPro" id="IPR036388">
    <property type="entry name" value="WH-like_DNA-bd_sf"/>
</dbReference>
<dbReference type="GO" id="GO:0000160">
    <property type="term" value="P:phosphorelay signal transduction system"/>
    <property type="evidence" value="ECO:0007669"/>
    <property type="project" value="InterPro"/>
</dbReference>
<dbReference type="Proteomes" id="UP000282084">
    <property type="component" value="Unassembled WGS sequence"/>
</dbReference>
<dbReference type="GO" id="GO:0003677">
    <property type="term" value="F:DNA binding"/>
    <property type="evidence" value="ECO:0007669"/>
    <property type="project" value="UniProtKB-UniRule"/>
</dbReference>
<evidence type="ECO:0000259" key="4">
    <source>
        <dbReference type="PROSITE" id="PS51755"/>
    </source>
</evidence>
<dbReference type="InterPro" id="IPR005158">
    <property type="entry name" value="BTAD"/>
</dbReference>
<dbReference type="InterPro" id="IPR041664">
    <property type="entry name" value="AAA_16"/>
</dbReference>
<feature type="DNA-binding region" description="OmpR/PhoB-type" evidence="3">
    <location>
        <begin position="45"/>
        <end position="148"/>
    </location>
</feature>
<dbReference type="SUPFAM" id="SSF46894">
    <property type="entry name" value="C-terminal effector domain of the bipartite response regulators"/>
    <property type="match status" value="1"/>
</dbReference>
<dbReference type="Pfam" id="PF13191">
    <property type="entry name" value="AAA_16"/>
    <property type="match status" value="1"/>
</dbReference>
<dbReference type="SUPFAM" id="SSF52540">
    <property type="entry name" value="P-loop containing nucleoside triphosphate hydrolases"/>
    <property type="match status" value="1"/>
</dbReference>
<dbReference type="AlphaFoldDB" id="A0A495VYY0"/>
<dbReference type="InterPro" id="IPR027417">
    <property type="entry name" value="P-loop_NTPase"/>
</dbReference>
<dbReference type="Gene3D" id="1.25.40.10">
    <property type="entry name" value="Tetratricopeptide repeat domain"/>
    <property type="match status" value="2"/>
</dbReference>
<dbReference type="CDD" id="cd15831">
    <property type="entry name" value="BTAD"/>
    <property type="match status" value="1"/>
</dbReference>
<reference evidence="5 6" key="1">
    <citation type="submission" date="2018-10" db="EMBL/GenBank/DDBJ databases">
        <title>Sequencing the genomes of 1000 actinobacteria strains.</title>
        <authorList>
            <person name="Klenk H.-P."/>
        </authorList>
    </citation>
    <scope>NUCLEOTIDE SEQUENCE [LARGE SCALE GENOMIC DNA]</scope>
    <source>
        <strain evidence="5 6">DSM 43800</strain>
    </source>
</reference>
<keyword evidence="2 3" id="KW-0238">DNA-binding</keyword>
<dbReference type="SMART" id="SM01043">
    <property type="entry name" value="BTAD"/>
    <property type="match status" value="1"/>
</dbReference>
<comment type="similarity">
    <text evidence="1">Belongs to the AfsR/DnrI/RedD regulatory family.</text>
</comment>
<dbReference type="PANTHER" id="PTHR47691">
    <property type="entry name" value="REGULATOR-RELATED"/>
    <property type="match status" value="1"/>
</dbReference>
<dbReference type="EMBL" id="RBXO01000001">
    <property type="protein sequence ID" value="RKT54536.1"/>
    <property type="molecule type" value="Genomic_DNA"/>
</dbReference>
<dbReference type="PROSITE" id="PS51755">
    <property type="entry name" value="OMPR_PHOB"/>
    <property type="match status" value="1"/>
</dbReference>
<dbReference type="InterPro" id="IPR011990">
    <property type="entry name" value="TPR-like_helical_dom_sf"/>
</dbReference>
<dbReference type="SMART" id="SM00862">
    <property type="entry name" value="Trans_reg_C"/>
    <property type="match status" value="1"/>
</dbReference>
<keyword evidence="6" id="KW-1185">Reference proteome</keyword>
<dbReference type="InterPro" id="IPR001867">
    <property type="entry name" value="OmpR/PhoB-type_DNA-bd"/>
</dbReference>
<evidence type="ECO:0000256" key="3">
    <source>
        <dbReference type="PROSITE-ProRule" id="PRU01091"/>
    </source>
</evidence>
<evidence type="ECO:0000256" key="1">
    <source>
        <dbReference type="ARBA" id="ARBA00005820"/>
    </source>
</evidence>
<proteinExistence type="inferred from homology"/>
<dbReference type="Pfam" id="PF00486">
    <property type="entry name" value="Trans_reg_C"/>
    <property type="match status" value="1"/>
</dbReference>
<feature type="domain" description="OmpR/PhoB-type" evidence="4">
    <location>
        <begin position="45"/>
        <end position="148"/>
    </location>
</feature>
<sequence>MRPVVGLCAQDGHVVGNTLSDTPYGTLSIGFRRPEGTGANGRWGWVIKKVARVRFAVLGPLEVRTQGDEVVPVKEAKVRSLLVALLAAQERPVSADRLIELLWPDSPPANPTGSLQVKVSQLRRALDRAADGGRALLGSTSAGYVLSAPAEDVDFRHFDALTARALSITAPAERVAALDEALALWRGAAFDGFADESSVYALAAGLEEQRLVVLEERAHARLELGEHQSLIGELTELAERHPLRERLRTAQLLALYRSGRSVEALRLYDALRTRLAEEFGVDPGPGLVRLHHAMLQQDRSLRADADRPTVRGSNVPAPLTGLVGRARVLARIRETLAANRLVTLVGPGGVGKTRLATEVAREADGQSADGTWLVELAGLPPASACTADDLAEVVAAALDLREEPVVDKRAEPRSATERLVATLQDRRTLLVLDNCEHVLAASAELVSVLLAGAPGLRVLATSRELLGVVGEQLVEVPPLDLPAPGASPAVIARFSSVELFLARARSAVPGFAPRPRDLETVAAICRRLDGIPLAIEMAVARVRALGLDELLVRLADRFRVLGVGVERRGVPARQQTLRAMIDWSWELCTEPERLVLARLSAHAQGCRLEAAERTCAGGPVDAADVPSVLGRLVDRSLVVVGEDAGRPRYRLLESMAEYGRQRLAESGEAEATALAHAEYYSGLVAALRPELCGPRQRDVLSRLDVETANLERALQTWLWLGRHDRAVRHVNDQTWYWFLRGRLSEAQRRLRLVLGLAHDAGSAPDVADAEVWHRGFTLLSTGVEPTGPRAPAGRGAAGDGRAWWFLAYARWSVGAFAESAELNSVLLPHFRAVGDRWGTAASTATAAALAVGRGDLRTLDAAASECLRLFQALGDGWGLLKATDLLGVLAEIRGDRREATRLHEEGLGIAADLGLWGETARKLAMLGRMAMLAGDYPIADDLHGRAAALAKQQANMPWQVFAESGLAISYRRQGRLAEAEALLTGLVPAMRRMQALNGLALTLAELGFLAEQRGDAAAARAHHAEGLEAALATGDRRAVALAAEGLAGAHRLAGRPDAAARLLGVARAIRDALDAPLHEEERRDVDRITAAARDALGEAAFAELVAEGEAAERARAADGGDFRAAHPDLC</sequence>
<accession>A0A495VYY0</accession>
<evidence type="ECO:0000313" key="5">
    <source>
        <dbReference type="EMBL" id="RKT54536.1"/>
    </source>
</evidence>
<comment type="caution">
    <text evidence="5">The sequence shown here is derived from an EMBL/GenBank/DDBJ whole genome shotgun (WGS) entry which is preliminary data.</text>
</comment>
<dbReference type="PRINTS" id="PR00364">
    <property type="entry name" value="DISEASERSIST"/>
</dbReference>
<protein>
    <submittedName>
        <fullName evidence="5">Putative ATPase</fullName>
    </submittedName>
</protein>
<dbReference type="SUPFAM" id="SSF48452">
    <property type="entry name" value="TPR-like"/>
    <property type="match status" value="2"/>
</dbReference>
<dbReference type="InterPro" id="IPR016032">
    <property type="entry name" value="Sig_transdc_resp-reg_C-effctor"/>
</dbReference>
<evidence type="ECO:0000256" key="2">
    <source>
        <dbReference type="ARBA" id="ARBA00023125"/>
    </source>
</evidence>
<name>A0A495VYY0_9PSEU</name>
<gene>
    <name evidence="5" type="ORF">C8E97_3180</name>
</gene>
<organism evidence="5 6">
    <name type="scientific">Saccharothrix australiensis</name>
    <dbReference type="NCBI Taxonomy" id="2072"/>
    <lineage>
        <taxon>Bacteria</taxon>
        <taxon>Bacillati</taxon>
        <taxon>Actinomycetota</taxon>
        <taxon>Actinomycetes</taxon>
        <taxon>Pseudonocardiales</taxon>
        <taxon>Pseudonocardiaceae</taxon>
        <taxon>Saccharothrix</taxon>
    </lineage>
</organism>
<evidence type="ECO:0000313" key="6">
    <source>
        <dbReference type="Proteomes" id="UP000282084"/>
    </source>
</evidence>
<dbReference type="PANTHER" id="PTHR47691:SF3">
    <property type="entry name" value="HTH-TYPE TRANSCRIPTIONAL REGULATOR RV0890C-RELATED"/>
    <property type="match status" value="1"/>
</dbReference>
<dbReference type="Gene3D" id="3.40.50.300">
    <property type="entry name" value="P-loop containing nucleotide triphosphate hydrolases"/>
    <property type="match status" value="1"/>
</dbReference>